<dbReference type="InterPro" id="IPR019595">
    <property type="entry name" value="DUF2470"/>
</dbReference>
<reference evidence="4" key="2">
    <citation type="submission" date="2008-12" db="EMBL/GenBank/DDBJ databases">
        <title>Annotation of Streptomyces roseosporus strain NRRL 15998.</title>
        <authorList>
            <consortium name="The Broad Institute Genome Sequencing Platform"/>
            <consortium name="Broad Institute Microbial Sequencing Center"/>
            <person name="Fischbach M."/>
            <person name="Ward D."/>
            <person name="Young S."/>
            <person name="Kodira C.D."/>
            <person name="Zeng Q."/>
            <person name="Koehrsen M."/>
            <person name="Godfrey P."/>
            <person name="Alvarado L."/>
            <person name="Berlin A.M."/>
            <person name="Borenstein D."/>
            <person name="Chen Z."/>
            <person name="Engels R."/>
            <person name="Freedman E."/>
            <person name="Gellesch M."/>
            <person name="Goldberg J."/>
            <person name="Griggs A."/>
            <person name="Gujja S."/>
            <person name="Heiman D.I."/>
            <person name="Hepburn T.A."/>
            <person name="Howarth C."/>
            <person name="Jen D."/>
            <person name="Larson L."/>
            <person name="Lewis B."/>
            <person name="Mehta T."/>
            <person name="Park D."/>
            <person name="Pearson M."/>
            <person name="Roberts A."/>
            <person name="Saif S."/>
            <person name="Shea T.D."/>
            <person name="Shenoy N."/>
            <person name="Sisk P."/>
            <person name="Stolte C."/>
            <person name="Sykes S.N."/>
            <person name="Walk T."/>
            <person name="White J."/>
            <person name="Yandava C."/>
            <person name="Straight P."/>
            <person name="Clardy J."/>
            <person name="Hung D."/>
            <person name="Kolter R."/>
            <person name="Mekalanos J."/>
            <person name="Walker S."/>
            <person name="Walsh C.T."/>
            <person name="Wieland B.L.C."/>
            <person name="Ilzarbe M."/>
            <person name="Galagan J."/>
            <person name="Nusbaum C."/>
            <person name="Birren B."/>
        </authorList>
    </citation>
    <scope>NUCLEOTIDE SEQUENCE [LARGE SCALE GENOMIC DNA]</scope>
    <source>
        <strain evidence="4">NRRL 15998</strain>
    </source>
</reference>
<dbReference type="EMBL" id="DS999644">
    <property type="protein sequence ID" value="EFE74006.2"/>
    <property type="molecule type" value="Genomic_DNA"/>
</dbReference>
<dbReference type="SUPFAM" id="SSF50475">
    <property type="entry name" value="FMN-binding split barrel"/>
    <property type="match status" value="1"/>
</dbReference>
<dbReference type="Gene3D" id="3.20.180.10">
    <property type="entry name" value="PNP-oxidase-like"/>
    <property type="match status" value="1"/>
</dbReference>
<dbReference type="InterPro" id="IPR037119">
    <property type="entry name" value="Haem_oxidase_HugZ-like_sf"/>
</dbReference>
<evidence type="ECO:0000259" key="2">
    <source>
        <dbReference type="Pfam" id="PF10615"/>
    </source>
</evidence>
<gene>
    <name evidence="3" type="ORF">SSGG_01372</name>
</gene>
<evidence type="ECO:0000256" key="1">
    <source>
        <dbReference type="SAM" id="MobiDB-lite"/>
    </source>
</evidence>
<dbReference type="AlphaFoldDB" id="D6ASL0"/>
<evidence type="ECO:0000313" key="3">
    <source>
        <dbReference type="EMBL" id="EFE74006.2"/>
    </source>
</evidence>
<protein>
    <recommendedName>
        <fullName evidence="2">DUF2470 domain-containing protein</fullName>
    </recommendedName>
</protein>
<sequence>MGSADPPWRTRMRLSRPRATQPTRAERVRSILTVAHSMTVVSDGLHTEVRRLDGTGAMGHIHLHAPNDGNHAPSAERVPARLEFTDIAATPVRDRLRARVTVTGLLASPYSTDTEQSTCMEFGQAVLEDAEGRTFVTLEELEEAETDPIAACEAGMLTHLVDDHAELVPLLLRLVHPRPERGMTRAVPLAMDRYGVTLRLEYPSTHEDVRLPFPRPVTEIDQAGPQIHALLAAARRVSHRNGLPA</sequence>
<dbReference type="Pfam" id="PF10615">
    <property type="entry name" value="DUF2470"/>
    <property type="match status" value="1"/>
</dbReference>
<feature type="domain" description="DUF2470" evidence="2">
    <location>
        <begin position="153"/>
        <end position="229"/>
    </location>
</feature>
<accession>D6ASL0</accession>
<name>D6ASL0_STRFL</name>
<organism evidence="3 4">
    <name type="scientific">Streptomyces filamentosus NRRL 15998</name>
    <dbReference type="NCBI Taxonomy" id="457431"/>
    <lineage>
        <taxon>Bacteria</taxon>
        <taxon>Bacillati</taxon>
        <taxon>Actinomycetota</taxon>
        <taxon>Actinomycetes</taxon>
        <taxon>Kitasatosporales</taxon>
        <taxon>Streptomycetaceae</taxon>
        <taxon>Streptomyces</taxon>
    </lineage>
</organism>
<feature type="region of interest" description="Disordered" evidence="1">
    <location>
        <begin position="1"/>
        <end position="25"/>
    </location>
</feature>
<proteinExistence type="predicted"/>
<evidence type="ECO:0000313" key="4">
    <source>
        <dbReference type="Proteomes" id="UP000003986"/>
    </source>
</evidence>
<reference evidence="4" key="1">
    <citation type="submission" date="2008-10" db="EMBL/GenBank/DDBJ databases">
        <authorList>
            <person name="Molnar K."/>
        </authorList>
    </citation>
    <scope>NUCLEOTIDE SEQUENCE [LARGE SCALE GENOMIC DNA]</scope>
    <source>
        <strain evidence="4">NRRL 15998</strain>
    </source>
</reference>
<dbReference type="Proteomes" id="UP000003986">
    <property type="component" value="Unassembled WGS sequence"/>
</dbReference>